<dbReference type="EMBL" id="CP035493">
    <property type="protein sequence ID" value="QAY71650.1"/>
    <property type="molecule type" value="Genomic_DNA"/>
</dbReference>
<sequence>MSETTPAFPPDFLWGVATSAYQIEGSRQADGAGESVWDEFCRRPGAVEGGGDGSRACESYDNPERDLAHLTDLEVKAYRFSLGWSRIMPTGWGAPNATALDHHDRFVDRLLDLGITPLVTLNHWDMPQALMDLRGPFDTDVPGRQIGGAAPRPARGGWLARESVDGFAQYTEAVADRIGDRVSDWITQNEPWIIQLLGYQLGLHAPGIADLARSVVAGHHVLLGHGAAADILHARNPRARVGTALSLFQCYPATDTEADRVAAWGSDGYVNRWYLDPLYGKGYPAEMRAVWEAVLRRENAGFTLDDVIRPGDEDAIAGRSDFLGVNFYTRRVCAAVPTGADGLPLDDRDFPWQVVGPSGDVARTDEGWEIAPDTFRDLLVRLHTDYGAPRILITENGGVFGDTPTHDGQVHDNRRIAYLRSHLQAILDARAAGARIEGYMQWSLLDNFEWALGYRPRFGLVHVDYATGARTLKDSGRFYAGVARTGTIATVDPQYSPYG</sequence>
<dbReference type="RefSeq" id="WP_129190545.1">
    <property type="nucleotide sequence ID" value="NZ_CP035493.1"/>
</dbReference>
<dbReference type="OrthoDB" id="9765195at2"/>
<evidence type="ECO:0000313" key="5">
    <source>
        <dbReference type="EMBL" id="QAY71650.1"/>
    </source>
</evidence>
<dbReference type="Pfam" id="PF00232">
    <property type="entry name" value="Glyco_hydro_1"/>
    <property type="match status" value="2"/>
</dbReference>
<evidence type="ECO:0000256" key="2">
    <source>
        <dbReference type="ARBA" id="ARBA00022801"/>
    </source>
</evidence>
<keyword evidence="3" id="KW-0326">Glycosidase</keyword>
<dbReference type="GO" id="GO:0008422">
    <property type="term" value="F:beta-glucosidase activity"/>
    <property type="evidence" value="ECO:0007669"/>
    <property type="project" value="TreeGrafter"/>
</dbReference>
<reference evidence="5 6" key="1">
    <citation type="submission" date="2019-01" db="EMBL/GenBank/DDBJ databases">
        <title>Genome sequencing of strain FW10M-9.</title>
        <authorList>
            <person name="Heo J."/>
            <person name="Kim S.-J."/>
            <person name="Kim J.-S."/>
            <person name="Hong S.-B."/>
            <person name="Kwon S.-W."/>
        </authorList>
    </citation>
    <scope>NUCLEOTIDE SEQUENCE [LARGE SCALE GENOMIC DNA]</scope>
    <source>
        <strain evidence="5 6">FW10M-9</strain>
    </source>
</reference>
<evidence type="ECO:0000256" key="4">
    <source>
        <dbReference type="RuleBase" id="RU003690"/>
    </source>
</evidence>
<accession>A0A4P6F6M3</accession>
<dbReference type="Proteomes" id="UP000292118">
    <property type="component" value="Chromosome"/>
</dbReference>
<keyword evidence="6" id="KW-1185">Reference proteome</keyword>
<dbReference type="KEGG" id="xya:ET471_17740"/>
<proteinExistence type="inferred from homology"/>
<organism evidence="5 6">
    <name type="scientific">Xylanimonas protaetiae</name>
    <dbReference type="NCBI Taxonomy" id="2509457"/>
    <lineage>
        <taxon>Bacteria</taxon>
        <taxon>Bacillati</taxon>
        <taxon>Actinomycetota</taxon>
        <taxon>Actinomycetes</taxon>
        <taxon>Micrococcales</taxon>
        <taxon>Promicromonosporaceae</taxon>
        <taxon>Xylanimonas</taxon>
    </lineage>
</organism>
<dbReference type="InterPro" id="IPR001360">
    <property type="entry name" value="Glyco_hydro_1"/>
</dbReference>
<dbReference type="AlphaFoldDB" id="A0A4P6F6M3"/>
<dbReference type="SUPFAM" id="SSF51445">
    <property type="entry name" value="(Trans)glycosidases"/>
    <property type="match status" value="1"/>
</dbReference>
<dbReference type="PANTHER" id="PTHR10353">
    <property type="entry name" value="GLYCOSYL HYDROLASE"/>
    <property type="match status" value="1"/>
</dbReference>
<dbReference type="InterPro" id="IPR033132">
    <property type="entry name" value="GH_1_N_CS"/>
</dbReference>
<dbReference type="GO" id="GO:0016052">
    <property type="term" value="P:carbohydrate catabolic process"/>
    <property type="evidence" value="ECO:0007669"/>
    <property type="project" value="TreeGrafter"/>
</dbReference>
<evidence type="ECO:0000256" key="1">
    <source>
        <dbReference type="ARBA" id="ARBA00010838"/>
    </source>
</evidence>
<dbReference type="PROSITE" id="PS00653">
    <property type="entry name" value="GLYCOSYL_HYDROL_F1_2"/>
    <property type="match status" value="1"/>
</dbReference>
<comment type="similarity">
    <text evidence="1 4">Belongs to the glycosyl hydrolase 1 family.</text>
</comment>
<name>A0A4P6F6M3_9MICO</name>
<dbReference type="Gene3D" id="3.20.20.80">
    <property type="entry name" value="Glycosidases"/>
    <property type="match status" value="1"/>
</dbReference>
<dbReference type="InterPro" id="IPR017853">
    <property type="entry name" value="GH"/>
</dbReference>
<protein>
    <submittedName>
        <fullName evidence="5">Glycosyl hydrolase family protein</fullName>
    </submittedName>
</protein>
<evidence type="ECO:0000256" key="3">
    <source>
        <dbReference type="ARBA" id="ARBA00023295"/>
    </source>
</evidence>
<dbReference type="PANTHER" id="PTHR10353:SF36">
    <property type="entry name" value="LP05116P"/>
    <property type="match status" value="1"/>
</dbReference>
<dbReference type="PRINTS" id="PR00131">
    <property type="entry name" value="GLHYDRLASE1"/>
</dbReference>
<gene>
    <name evidence="5" type="ORF">ET471_17740</name>
</gene>
<keyword evidence="2 5" id="KW-0378">Hydrolase</keyword>
<dbReference type="GO" id="GO:0005829">
    <property type="term" value="C:cytosol"/>
    <property type="evidence" value="ECO:0007669"/>
    <property type="project" value="TreeGrafter"/>
</dbReference>
<evidence type="ECO:0000313" key="6">
    <source>
        <dbReference type="Proteomes" id="UP000292118"/>
    </source>
</evidence>